<accession>A0ABV3H5P4</accession>
<feature type="signal peptide" evidence="1">
    <location>
        <begin position="1"/>
        <end position="30"/>
    </location>
</feature>
<evidence type="ECO:0008006" key="4">
    <source>
        <dbReference type="Google" id="ProtNLM"/>
    </source>
</evidence>
<comment type="caution">
    <text evidence="2">The sequence shown here is derived from an EMBL/GenBank/DDBJ whole genome shotgun (WGS) entry which is preliminary data.</text>
</comment>
<dbReference type="EMBL" id="JBFARM010000006">
    <property type="protein sequence ID" value="MEV4287824.1"/>
    <property type="molecule type" value="Genomic_DNA"/>
</dbReference>
<name>A0ABV3H5P4_9ACTN</name>
<reference evidence="2 3" key="1">
    <citation type="submission" date="2024-06" db="EMBL/GenBank/DDBJ databases">
        <title>The Natural Products Discovery Center: Release of the First 8490 Sequenced Strains for Exploring Actinobacteria Biosynthetic Diversity.</title>
        <authorList>
            <person name="Kalkreuter E."/>
            <person name="Kautsar S.A."/>
            <person name="Yang D."/>
            <person name="Bader C.D."/>
            <person name="Teijaro C.N."/>
            <person name="Fluegel L."/>
            <person name="Davis C.M."/>
            <person name="Simpson J.R."/>
            <person name="Lauterbach L."/>
            <person name="Steele A.D."/>
            <person name="Gui C."/>
            <person name="Meng S."/>
            <person name="Li G."/>
            <person name="Viehrig K."/>
            <person name="Ye F."/>
            <person name="Su P."/>
            <person name="Kiefer A.F."/>
            <person name="Nichols A."/>
            <person name="Cepeda A.J."/>
            <person name="Yan W."/>
            <person name="Fan B."/>
            <person name="Jiang Y."/>
            <person name="Adhikari A."/>
            <person name="Zheng C.-J."/>
            <person name="Schuster L."/>
            <person name="Cowan T.M."/>
            <person name="Smanski M.J."/>
            <person name="Chevrette M.G."/>
            <person name="De Carvalho L.P.S."/>
            <person name="Shen B."/>
        </authorList>
    </citation>
    <scope>NUCLEOTIDE SEQUENCE [LARGE SCALE GENOMIC DNA]</scope>
    <source>
        <strain evidence="2 3">NPDC049574</strain>
    </source>
</reference>
<evidence type="ECO:0000313" key="3">
    <source>
        <dbReference type="Proteomes" id="UP001552427"/>
    </source>
</evidence>
<feature type="chain" id="PRO_5046868979" description="Secreted protein" evidence="1">
    <location>
        <begin position="31"/>
        <end position="141"/>
    </location>
</feature>
<dbReference type="Proteomes" id="UP001552427">
    <property type="component" value="Unassembled WGS sequence"/>
</dbReference>
<sequence>MKRHLLTRALTTAAVAAAVALTASAQPAAAAPTSWKWGAVHSTDGMATAWGKVVVGQSGLAVTGNLDDHYGKGCSWALLKYQSARNGRWRTHRIYNCVPGTGTFRKNVGGVLQIRIQVCRGTATRPTGKCSRWRTVWTQGG</sequence>
<organism evidence="2 3">
    <name type="scientific">Nonomuraea bangladeshensis</name>
    <dbReference type="NCBI Taxonomy" id="404385"/>
    <lineage>
        <taxon>Bacteria</taxon>
        <taxon>Bacillati</taxon>
        <taxon>Actinomycetota</taxon>
        <taxon>Actinomycetes</taxon>
        <taxon>Streptosporangiales</taxon>
        <taxon>Streptosporangiaceae</taxon>
        <taxon>Nonomuraea</taxon>
    </lineage>
</organism>
<dbReference type="RefSeq" id="WP_364451878.1">
    <property type="nucleotide sequence ID" value="NZ_JBFARM010000006.1"/>
</dbReference>
<evidence type="ECO:0000313" key="2">
    <source>
        <dbReference type="EMBL" id="MEV4287824.1"/>
    </source>
</evidence>
<proteinExistence type="predicted"/>
<gene>
    <name evidence="2" type="ORF">AB0K40_20135</name>
</gene>
<keyword evidence="1" id="KW-0732">Signal</keyword>
<keyword evidence="3" id="KW-1185">Reference proteome</keyword>
<protein>
    <recommendedName>
        <fullName evidence="4">Secreted protein</fullName>
    </recommendedName>
</protein>
<evidence type="ECO:0000256" key="1">
    <source>
        <dbReference type="SAM" id="SignalP"/>
    </source>
</evidence>